<dbReference type="SUPFAM" id="SSF52540">
    <property type="entry name" value="P-loop containing nucleoside triphosphate hydrolases"/>
    <property type="match status" value="1"/>
</dbReference>
<protein>
    <submittedName>
        <fullName evidence="5">Type IV pilus assembly protein PilB</fullName>
    </submittedName>
</protein>
<keyword evidence="3" id="KW-0067">ATP-binding</keyword>
<dbReference type="InterPro" id="IPR027417">
    <property type="entry name" value="P-loop_NTPase"/>
</dbReference>
<dbReference type="InterPro" id="IPR001482">
    <property type="entry name" value="T2SS/T4SS_dom"/>
</dbReference>
<dbReference type="GO" id="GO:0005524">
    <property type="term" value="F:ATP binding"/>
    <property type="evidence" value="ECO:0007669"/>
    <property type="project" value="UniProtKB-KW"/>
</dbReference>
<dbReference type="CDD" id="cd01129">
    <property type="entry name" value="PulE-GspE-like"/>
    <property type="match status" value="1"/>
</dbReference>
<dbReference type="InterPro" id="IPR037257">
    <property type="entry name" value="T2SS_E_N_sf"/>
</dbReference>
<dbReference type="PANTHER" id="PTHR30258">
    <property type="entry name" value="TYPE II SECRETION SYSTEM PROTEIN GSPE-RELATED"/>
    <property type="match status" value="1"/>
</dbReference>
<proteinExistence type="inferred from homology"/>
<dbReference type="EMBL" id="AP024718">
    <property type="protein sequence ID" value="BCX87955.1"/>
    <property type="molecule type" value="Genomic_DNA"/>
</dbReference>
<reference evidence="6" key="1">
    <citation type="journal article" date="2024" name="Int. J. Syst. Evol. Microbiol.">
        <title>Methylomarinovum tepidoasis sp. nov., a moderately thermophilic methanotroph of the family Methylothermaceae isolated from a deep-sea hydrothermal field.</title>
        <authorList>
            <person name="Hirayama H."/>
            <person name="Takaki Y."/>
            <person name="Abe M."/>
            <person name="Miyazaki M."/>
            <person name="Uematsu K."/>
            <person name="Matsui Y."/>
            <person name="Takai K."/>
        </authorList>
    </citation>
    <scope>NUCLEOTIDE SEQUENCE [LARGE SCALE GENOMIC DNA]</scope>
    <source>
        <strain evidence="6">IN45</strain>
    </source>
</reference>
<dbReference type="Pfam" id="PF00437">
    <property type="entry name" value="T2SSE"/>
    <property type="match status" value="1"/>
</dbReference>
<dbReference type="KEGG" id="meiy:MIN45_P0322"/>
<evidence type="ECO:0000256" key="1">
    <source>
        <dbReference type="ARBA" id="ARBA00006611"/>
    </source>
</evidence>
<dbReference type="RefSeq" id="WP_286292973.1">
    <property type="nucleotide sequence ID" value="NZ_AP024718.1"/>
</dbReference>
<evidence type="ECO:0000256" key="3">
    <source>
        <dbReference type="ARBA" id="ARBA00022840"/>
    </source>
</evidence>
<dbReference type="SMART" id="SM00382">
    <property type="entry name" value="AAA"/>
    <property type="match status" value="1"/>
</dbReference>
<dbReference type="InterPro" id="IPR007831">
    <property type="entry name" value="T2SS_GspE_N"/>
</dbReference>
<evidence type="ECO:0000313" key="5">
    <source>
        <dbReference type="EMBL" id="BCX87955.1"/>
    </source>
</evidence>
<evidence type="ECO:0000256" key="2">
    <source>
        <dbReference type="ARBA" id="ARBA00022741"/>
    </source>
</evidence>
<dbReference type="PANTHER" id="PTHR30258:SF2">
    <property type="entry name" value="COMG OPERON PROTEIN 1"/>
    <property type="match status" value="1"/>
</dbReference>
<evidence type="ECO:0000259" key="4">
    <source>
        <dbReference type="PROSITE" id="PS00662"/>
    </source>
</evidence>
<evidence type="ECO:0000313" key="6">
    <source>
        <dbReference type="Proteomes" id="UP001321450"/>
    </source>
</evidence>
<accession>A0AAU9CTL7</accession>
<dbReference type="Gene3D" id="3.40.50.300">
    <property type="entry name" value="P-loop containing nucleotide triphosphate hydrolases"/>
    <property type="match status" value="1"/>
</dbReference>
<dbReference type="SUPFAM" id="SSF160246">
    <property type="entry name" value="EspE N-terminal domain-like"/>
    <property type="match status" value="1"/>
</dbReference>
<dbReference type="PROSITE" id="PS00662">
    <property type="entry name" value="T2SP_E"/>
    <property type="match status" value="1"/>
</dbReference>
<comment type="similarity">
    <text evidence="1">Belongs to the GSP E family.</text>
</comment>
<dbReference type="Proteomes" id="UP001321450">
    <property type="component" value="Chromosome"/>
</dbReference>
<dbReference type="Pfam" id="PF05157">
    <property type="entry name" value="MshEN"/>
    <property type="match status" value="1"/>
</dbReference>
<keyword evidence="6" id="KW-1185">Reference proteome</keyword>
<dbReference type="GO" id="GO:0005886">
    <property type="term" value="C:plasma membrane"/>
    <property type="evidence" value="ECO:0007669"/>
    <property type="project" value="TreeGrafter"/>
</dbReference>
<dbReference type="GO" id="GO:0016887">
    <property type="term" value="F:ATP hydrolysis activity"/>
    <property type="evidence" value="ECO:0007669"/>
    <property type="project" value="TreeGrafter"/>
</dbReference>
<dbReference type="InterPro" id="IPR003593">
    <property type="entry name" value="AAA+_ATPase"/>
</dbReference>
<dbReference type="Gene3D" id="3.30.450.90">
    <property type="match status" value="1"/>
</dbReference>
<organism evidence="5 6">
    <name type="scientific">Methylomarinovum tepidoasis</name>
    <dbReference type="NCBI Taxonomy" id="2840183"/>
    <lineage>
        <taxon>Bacteria</taxon>
        <taxon>Pseudomonadati</taxon>
        <taxon>Pseudomonadota</taxon>
        <taxon>Gammaproteobacteria</taxon>
        <taxon>Methylococcales</taxon>
        <taxon>Methylothermaceae</taxon>
        <taxon>Methylomarinovum</taxon>
    </lineage>
</organism>
<sequence length="565" mass="62284">MTQQKKRLGELLIEEGILTPDQLEIALLEQKNSPGREPLGKILVRLGFVTEEVIRDHLGRSLGQESVDLKTWVPDAEALKLIDQETARRLRVVPMAYDAEAGTLKVAMVDVFDIVTLDRLSVLLGGRVEIEPVLAGEAELEEAIDRFYGYELSLGGILRELETGDQETELGLDGERYSHPLVRLVDALLADAVRQGASDIHFEPEEGFLRIRYRIDGVLHQVRVLHKRYWSGMLVRLKVMAQMNIAETRSPQDGHIQLIVAGREIDFRAATHPTLHGENLVLRILDKRKGIVPLDRLDVAADTLALLKAMAGRPEGLLLLTGPTGSGKTTTLYSLLAYINNEGVNIMTLEDPVEYPLPGARQTSLNSAAKLDFAGGIRSLLRQDPDVILVGEIRDQETATMALRAAMTGHQVFSTLHTNSAVGALVRLRDIGVSTELIAGNLIGVVAQRLVRRLCAKCRRPVLPSLEDQARWGWEPDEARVIYEAGRCADCRFHGYRGRTLIMEAIPFDAELDALVAKGASMPEIEQAARRKGYRSLAEDGLRQVAAGVTSLAEVRRVTNLTPAG</sequence>
<gene>
    <name evidence="5" type="ORF">MIN45_P0322</name>
</gene>
<name>A0AAU9CTL7_9GAMM</name>
<dbReference type="AlphaFoldDB" id="A0AAU9CTL7"/>
<dbReference type="Gene3D" id="3.30.300.160">
    <property type="entry name" value="Type II secretion system, protein E, N-terminal domain"/>
    <property type="match status" value="1"/>
</dbReference>
<feature type="domain" description="Bacterial type II secretion system protein E" evidence="4">
    <location>
        <begin position="381"/>
        <end position="395"/>
    </location>
</feature>
<keyword evidence="2" id="KW-0547">Nucleotide-binding</keyword>